<protein>
    <submittedName>
        <fullName evidence="1">Vacuolar protein</fullName>
    </submittedName>
</protein>
<keyword evidence="2" id="KW-1185">Reference proteome</keyword>
<reference evidence="1" key="1">
    <citation type="submission" date="2022-07" db="EMBL/GenBank/DDBJ databases">
        <title>Phylogenomic reconstructions and comparative analyses of Kickxellomycotina fungi.</title>
        <authorList>
            <person name="Reynolds N.K."/>
            <person name="Stajich J.E."/>
            <person name="Barry K."/>
            <person name="Grigoriev I.V."/>
            <person name="Crous P."/>
            <person name="Smith M.E."/>
        </authorList>
    </citation>
    <scope>NUCLEOTIDE SEQUENCE</scope>
    <source>
        <strain evidence="1">CBS 102833</strain>
    </source>
</reference>
<comment type="caution">
    <text evidence="1">The sequence shown here is derived from an EMBL/GenBank/DDBJ whole genome shotgun (WGS) entry which is preliminary data.</text>
</comment>
<dbReference type="Proteomes" id="UP001140096">
    <property type="component" value="Unassembled WGS sequence"/>
</dbReference>
<name>A0ACC1LMH4_9FUNG</name>
<gene>
    <name evidence="1" type="primary">vps16</name>
    <name evidence="1" type="ORF">H4S07_001412</name>
</gene>
<dbReference type="EMBL" id="JANBUP010000228">
    <property type="protein sequence ID" value="KAJ2812416.1"/>
    <property type="molecule type" value="Genomic_DNA"/>
</dbReference>
<evidence type="ECO:0000313" key="1">
    <source>
        <dbReference type="EMBL" id="KAJ2812416.1"/>
    </source>
</evidence>
<evidence type="ECO:0000313" key="2">
    <source>
        <dbReference type="Proteomes" id="UP001140096"/>
    </source>
</evidence>
<sequence>MKDVDYPGPVLDKLYIKHYCFVSNPFMENAPTFSSEDNKHSSKKWEANIHKEFEKGFDKIPNAARYNLAFKKLIGTSVKMVKHTEECSLDSLFEAIEDAFPTLHHQECMLKDLHSGKAFSSEMQTTVIAEAKHMLKEDVFYRKHRIYQMQWAELDLARFRVAASSFGGPIALLRDDRLLVEAGPAPLLDSSIHVFSASGQTIGKIEYDGLQHIAGFNWNSREQLVCVQEDGTVRIFSLSGQDPTSFSLGPDASAGILDCRFWDQGLVAMTGDFRFIYVNDIGEPKPKALAEAHIKEHPHSWAIVPPHLTLSHHVEVLASVGATVLSIDAVGVQDQLLDQGPYAHISVSPNGRLAALCSDHGRRIQVVSMDFQRSFSEYNPSGSTYNDQLYDIAWCGSDAAVVSFASGETLLLGPFGDTLTFTHDAPMHLVQELDGVRMFNALSHEFLCKVSEDAKSVFQIGSTSAAALLYDALDGIRAHSSRADETVRSIRDDMPQAVDTCIAAAGSEPVPDLQQSLLRAASLGKSFLPVFSGDKLVDMCRNLRVINCLTSYSVGIPLTLLQFQSLPFEEWVARLLNRNQHKLASAVCQYMEQPADQVFVHWACAKIRASSTLDDDALYRALRSRLDTLPGSGIASYVDIAEVANHCGYQRLAIRLLQHEPRAANQVPLLISLGQERAAMDEAIRSGDSDLVYFVIFHLFKAMPLGEFFQVIGRTQAAGRLFERYCVDQNSPVLEDYYFQDDAFAKSARLIVADNLKERDVAKLVANLKVALKILHNDKARALESAALDTHIRLVQVQRQMEQELDTTLVGLPLNETLAQCLLKGNYARGTKLRAEFKIPERRYYWIKLHALVVRRDWAELARLANAKKSPIGYRPFVDECVAALQYQEAAKYIARCDARERPQLYLRIGFFREAATAASAAKDVDMLRQIHAAAAERDVTLQHDIAQQIEQLTR</sequence>
<accession>A0ACC1LMH4</accession>
<proteinExistence type="predicted"/>
<organism evidence="1 2">
    <name type="scientific">Coemansia furcata</name>
    <dbReference type="NCBI Taxonomy" id="417177"/>
    <lineage>
        <taxon>Eukaryota</taxon>
        <taxon>Fungi</taxon>
        <taxon>Fungi incertae sedis</taxon>
        <taxon>Zoopagomycota</taxon>
        <taxon>Kickxellomycotina</taxon>
        <taxon>Kickxellomycetes</taxon>
        <taxon>Kickxellales</taxon>
        <taxon>Kickxellaceae</taxon>
        <taxon>Coemansia</taxon>
    </lineage>
</organism>